<reference evidence="2 3" key="1">
    <citation type="submission" date="2024-02" db="EMBL/GenBank/DDBJ databases">
        <title>De novo assembly and annotation of 12 fungi associated with fruit tree decline syndrome in Ontario, Canada.</title>
        <authorList>
            <person name="Sulman M."/>
            <person name="Ellouze W."/>
            <person name="Ilyukhin E."/>
        </authorList>
    </citation>
    <scope>NUCLEOTIDE SEQUENCE [LARGE SCALE GENOMIC DNA]</scope>
    <source>
        <strain evidence="2 3">FDS-637</strain>
    </source>
</reference>
<dbReference type="InterPro" id="IPR013154">
    <property type="entry name" value="ADH-like_N"/>
</dbReference>
<dbReference type="EMBL" id="JAJVCZ030000006">
    <property type="protein sequence ID" value="KAL0258640.1"/>
    <property type="molecule type" value="Genomic_DNA"/>
</dbReference>
<dbReference type="SMART" id="SM00829">
    <property type="entry name" value="PKS_ER"/>
    <property type="match status" value="1"/>
</dbReference>
<dbReference type="Pfam" id="PF08240">
    <property type="entry name" value="ADH_N"/>
    <property type="match status" value="1"/>
</dbReference>
<keyword evidence="3" id="KW-1185">Reference proteome</keyword>
<dbReference type="InterPro" id="IPR052711">
    <property type="entry name" value="Zinc_ADH-like"/>
</dbReference>
<dbReference type="InterPro" id="IPR013149">
    <property type="entry name" value="ADH-like_C"/>
</dbReference>
<dbReference type="Gene3D" id="3.40.50.720">
    <property type="entry name" value="NAD(P)-binding Rossmann-like Domain"/>
    <property type="match status" value="1"/>
</dbReference>
<dbReference type="PANTHER" id="PTHR45033:SF1">
    <property type="entry name" value="OXIDOREDUCTASE (EUROFUNG)"/>
    <property type="match status" value="1"/>
</dbReference>
<dbReference type="InterPro" id="IPR020843">
    <property type="entry name" value="ER"/>
</dbReference>
<dbReference type="CDD" id="cd08276">
    <property type="entry name" value="MDR7"/>
    <property type="match status" value="1"/>
</dbReference>
<dbReference type="InterPro" id="IPR011032">
    <property type="entry name" value="GroES-like_sf"/>
</dbReference>
<evidence type="ECO:0000259" key="1">
    <source>
        <dbReference type="SMART" id="SM00829"/>
    </source>
</evidence>
<comment type="caution">
    <text evidence="2">The sequence shown here is derived from an EMBL/GenBank/DDBJ whole genome shotgun (WGS) entry which is preliminary data.</text>
</comment>
<dbReference type="GeneID" id="92010222"/>
<feature type="domain" description="Enoyl reductase (ER)" evidence="1">
    <location>
        <begin position="15"/>
        <end position="293"/>
    </location>
</feature>
<name>A0ABR3CDD8_9PEZI</name>
<dbReference type="PANTHER" id="PTHR45033">
    <property type="match status" value="1"/>
</dbReference>
<sequence>MATPAAYQAYRRTTGPLPRTIEKTTETFPSTLAADEVLIRIHAVSLNFRDIGMLDGRYPLPSLDHGIPASDCAAEVIKTGSEVKEFSVGDRVMNTIDLNNIFDEDENPFLALGGEIDGVLRQYAVFKEKHLLPIPAHLSWEEASIIPCAVITAWLALNMPSSSSTSTTKKPKTALLEGTGGVSLAALLLCLAAGITPIITSSSDAKLSALLAKLPNTDIATINYSTHPAWDTEAKALTAGRGVDIVVNNAGPASLRRGVDALAKGGSVSLVGFLAGAGEGEGLGPEGVMKVLVKSAVVR</sequence>
<dbReference type="SUPFAM" id="SSF50129">
    <property type="entry name" value="GroES-like"/>
    <property type="match status" value="1"/>
</dbReference>
<evidence type="ECO:0000313" key="2">
    <source>
        <dbReference type="EMBL" id="KAL0258640.1"/>
    </source>
</evidence>
<gene>
    <name evidence="2" type="ORF">SLS55_006137</name>
</gene>
<protein>
    <recommendedName>
        <fullName evidence="1">Enoyl reductase (ER) domain-containing protein</fullName>
    </recommendedName>
</protein>
<organism evidence="2 3">
    <name type="scientific">Diplodia seriata</name>
    <dbReference type="NCBI Taxonomy" id="420778"/>
    <lineage>
        <taxon>Eukaryota</taxon>
        <taxon>Fungi</taxon>
        <taxon>Dikarya</taxon>
        <taxon>Ascomycota</taxon>
        <taxon>Pezizomycotina</taxon>
        <taxon>Dothideomycetes</taxon>
        <taxon>Dothideomycetes incertae sedis</taxon>
        <taxon>Botryosphaeriales</taxon>
        <taxon>Botryosphaeriaceae</taxon>
        <taxon>Diplodia</taxon>
    </lineage>
</organism>
<accession>A0ABR3CDD8</accession>
<dbReference type="SUPFAM" id="SSF51735">
    <property type="entry name" value="NAD(P)-binding Rossmann-fold domains"/>
    <property type="match status" value="1"/>
</dbReference>
<dbReference type="InterPro" id="IPR036291">
    <property type="entry name" value="NAD(P)-bd_dom_sf"/>
</dbReference>
<dbReference type="RefSeq" id="XP_066631669.1">
    <property type="nucleotide sequence ID" value="XM_066777574.1"/>
</dbReference>
<evidence type="ECO:0000313" key="3">
    <source>
        <dbReference type="Proteomes" id="UP001430584"/>
    </source>
</evidence>
<dbReference type="Proteomes" id="UP001430584">
    <property type="component" value="Unassembled WGS sequence"/>
</dbReference>
<dbReference type="Gene3D" id="3.90.180.10">
    <property type="entry name" value="Medium-chain alcohol dehydrogenases, catalytic domain"/>
    <property type="match status" value="1"/>
</dbReference>
<proteinExistence type="predicted"/>
<dbReference type="Pfam" id="PF00107">
    <property type="entry name" value="ADH_zinc_N"/>
    <property type="match status" value="1"/>
</dbReference>